<feature type="domain" description="THUMP" evidence="5">
    <location>
        <begin position="55"/>
        <end position="166"/>
    </location>
</feature>
<dbReference type="EMBL" id="JARXYA010000010">
    <property type="protein sequence ID" value="MDH6504615.1"/>
    <property type="molecule type" value="Genomic_DNA"/>
</dbReference>
<dbReference type="PROSITE" id="PS51165">
    <property type="entry name" value="THUMP"/>
    <property type="match status" value="1"/>
</dbReference>
<evidence type="ECO:0000256" key="2">
    <source>
        <dbReference type="ARBA" id="ARBA00022679"/>
    </source>
</evidence>
<dbReference type="InterPro" id="IPR053943">
    <property type="entry name" value="RlmKL-like_Mtase_CS"/>
</dbReference>
<proteinExistence type="predicted"/>
<dbReference type="PANTHER" id="PTHR47313:SF1">
    <property type="entry name" value="RIBOSOMAL RNA LARGE SUBUNIT METHYLTRANSFERASE K_L"/>
    <property type="match status" value="1"/>
</dbReference>
<dbReference type="SMART" id="SM00981">
    <property type="entry name" value="THUMP"/>
    <property type="match status" value="1"/>
</dbReference>
<dbReference type="PROSITE" id="PS01261">
    <property type="entry name" value="UPF0020"/>
    <property type="match status" value="1"/>
</dbReference>
<dbReference type="Gene3D" id="3.30.2130.30">
    <property type="match status" value="1"/>
</dbReference>
<feature type="region of interest" description="Disordered" evidence="4">
    <location>
        <begin position="357"/>
        <end position="408"/>
    </location>
</feature>
<evidence type="ECO:0000256" key="1">
    <source>
        <dbReference type="ARBA" id="ARBA00022603"/>
    </source>
</evidence>
<evidence type="ECO:0000256" key="3">
    <source>
        <dbReference type="PROSITE-ProRule" id="PRU00529"/>
    </source>
</evidence>
<dbReference type="RefSeq" id="WP_280756938.1">
    <property type="nucleotide sequence ID" value="NZ_JARXXW010000010.1"/>
</dbReference>
<evidence type="ECO:0000259" key="5">
    <source>
        <dbReference type="PROSITE" id="PS51165"/>
    </source>
</evidence>
<dbReference type="EC" id="2.1.1.-" evidence="6"/>
<keyword evidence="2 6" id="KW-0808">Transferase</keyword>
<dbReference type="PANTHER" id="PTHR47313">
    <property type="entry name" value="RIBOSOMAL RNA LARGE SUBUNIT METHYLTRANSFERASE K/L"/>
    <property type="match status" value="1"/>
</dbReference>
<dbReference type="Pfam" id="PF01170">
    <property type="entry name" value="UPF0020"/>
    <property type="match status" value="1"/>
</dbReference>
<dbReference type="GO" id="GO:0008990">
    <property type="term" value="F:rRNA (guanine-N2-)-methyltransferase activity"/>
    <property type="evidence" value="ECO:0007669"/>
    <property type="project" value="TreeGrafter"/>
</dbReference>
<dbReference type="InterPro" id="IPR004114">
    <property type="entry name" value="THUMP_dom"/>
</dbReference>
<evidence type="ECO:0000256" key="4">
    <source>
        <dbReference type="SAM" id="MobiDB-lite"/>
    </source>
</evidence>
<gene>
    <name evidence="6" type="ORF">M2127_001941</name>
</gene>
<dbReference type="Pfam" id="PF02926">
    <property type="entry name" value="THUMP"/>
    <property type="match status" value="1"/>
</dbReference>
<dbReference type="Gene3D" id="3.40.50.150">
    <property type="entry name" value="Vaccinia Virus protein VP39"/>
    <property type="match status" value="1"/>
</dbReference>
<sequence length="489" mass="53973">MRFFVVCPGGLEVPLANELATIAARPDSKALGTWVIEPTPTSPTGGVGLAAPLAGVMALNLHSRIASRVLLELAQAPYRQEEDLYKLASGLAWEEWFDSNQTLRVDVTAHRSPLKSLNFATLKIKDAIVDRLRDVTGDRPSIDTAFPDVRVQAHLTATHVTIYLDTSGEALFKRGWRDEKGDAPLKENLAAGILSITGWKPSQTLFDPMCGSGTFLIEAAQMALAIPPGAIRAGMYGDDVKPSRLAYRPLVTSAHGFGFQRLKPFNTPAEQKRWSALKEASLAEVLEKRKQFPDAQSLGISGGDINERLVAMFKGNWQRAQLPGLPVTRQIDALASKPPGNTQGGVMLLNPPYGERLVIKGGRGQDRESGRESDYDQEEPEDRFAHNLETGRQSAKRSSRESLKRLQAEEEQDPKFVEFLRQFGQHLKDAFGGWNVFVLTADMALPGQLRIKESKRTPLFNGPLECRLFKFEMHAKRDFVNASSETKAS</sequence>
<organism evidence="6 7">
    <name type="scientific">Polynucleobacter sphagniphilus</name>
    <dbReference type="NCBI Taxonomy" id="1743169"/>
    <lineage>
        <taxon>Bacteria</taxon>
        <taxon>Pseudomonadati</taxon>
        <taxon>Pseudomonadota</taxon>
        <taxon>Betaproteobacteria</taxon>
        <taxon>Burkholderiales</taxon>
        <taxon>Burkholderiaceae</taxon>
        <taxon>Polynucleobacter</taxon>
    </lineage>
</organism>
<protein>
    <submittedName>
        <fullName evidence="6">N6-adenine-specific DNA methylase</fullName>
        <ecNumber evidence="6">2.1.1.-</ecNumber>
    </submittedName>
</protein>
<evidence type="ECO:0000313" key="7">
    <source>
        <dbReference type="Proteomes" id="UP001161160"/>
    </source>
</evidence>
<dbReference type="InterPro" id="IPR029063">
    <property type="entry name" value="SAM-dependent_MTases_sf"/>
</dbReference>
<keyword evidence="7" id="KW-1185">Reference proteome</keyword>
<feature type="compositionally biased region" description="Basic and acidic residues" evidence="4">
    <location>
        <begin position="363"/>
        <end position="374"/>
    </location>
</feature>
<evidence type="ECO:0000313" key="6">
    <source>
        <dbReference type="EMBL" id="MDH6504615.1"/>
    </source>
</evidence>
<accession>A0AA43M9T0</accession>
<name>A0AA43M9T0_9BURK</name>
<feature type="compositionally biased region" description="Basic and acidic residues" evidence="4">
    <location>
        <begin position="398"/>
        <end position="408"/>
    </location>
</feature>
<dbReference type="SUPFAM" id="SSF53335">
    <property type="entry name" value="S-adenosyl-L-methionine-dependent methyltransferases"/>
    <property type="match status" value="1"/>
</dbReference>
<keyword evidence="1 6" id="KW-0489">Methyltransferase</keyword>
<dbReference type="AlphaFoldDB" id="A0AA43M9T0"/>
<reference evidence="6" key="1">
    <citation type="submission" date="2023-04" db="EMBL/GenBank/DDBJ databases">
        <title>Genome Encyclopedia of Bacteria and Archaea VI: Functional Genomics of Type Strains.</title>
        <authorList>
            <person name="Whitman W."/>
        </authorList>
    </citation>
    <scope>NUCLEOTIDE SEQUENCE</scope>
    <source>
        <strain evidence="6">Enz.4-51</strain>
    </source>
</reference>
<dbReference type="Proteomes" id="UP001161160">
    <property type="component" value="Unassembled WGS sequence"/>
</dbReference>
<dbReference type="InterPro" id="IPR000241">
    <property type="entry name" value="RlmKL-like_Mtase"/>
</dbReference>
<dbReference type="GO" id="GO:0003723">
    <property type="term" value="F:RNA binding"/>
    <property type="evidence" value="ECO:0007669"/>
    <property type="project" value="UniProtKB-UniRule"/>
</dbReference>
<comment type="caution">
    <text evidence="6">The sequence shown here is derived from an EMBL/GenBank/DDBJ whole genome shotgun (WGS) entry which is preliminary data.</text>
</comment>
<dbReference type="CDD" id="cd11715">
    <property type="entry name" value="THUMP_AdoMetMT"/>
    <property type="match status" value="1"/>
</dbReference>
<keyword evidence="3" id="KW-0694">RNA-binding</keyword>
<dbReference type="GO" id="GO:0070043">
    <property type="term" value="F:rRNA (guanine-N7-)-methyltransferase activity"/>
    <property type="evidence" value="ECO:0007669"/>
    <property type="project" value="TreeGrafter"/>
</dbReference>